<reference evidence="1" key="1">
    <citation type="submission" date="2015-06" db="UniProtKB">
        <authorList>
            <consortium name="EnsemblPlants"/>
        </authorList>
    </citation>
    <scope>IDENTIFICATION</scope>
</reference>
<proteinExistence type="predicted"/>
<name>M8AWU0_AEGTA</name>
<organism evidence="1">
    <name type="scientific">Aegilops tauschii</name>
    <name type="common">Tausch's goatgrass</name>
    <name type="synonym">Aegilops squarrosa</name>
    <dbReference type="NCBI Taxonomy" id="37682"/>
    <lineage>
        <taxon>Eukaryota</taxon>
        <taxon>Viridiplantae</taxon>
        <taxon>Streptophyta</taxon>
        <taxon>Embryophyta</taxon>
        <taxon>Tracheophyta</taxon>
        <taxon>Spermatophyta</taxon>
        <taxon>Magnoliopsida</taxon>
        <taxon>Liliopsida</taxon>
        <taxon>Poales</taxon>
        <taxon>Poaceae</taxon>
        <taxon>BOP clade</taxon>
        <taxon>Pooideae</taxon>
        <taxon>Triticodae</taxon>
        <taxon>Triticeae</taxon>
        <taxon>Triticinae</taxon>
        <taxon>Aegilops</taxon>
    </lineage>
</organism>
<sequence length="89" mass="9238">MAARRLLEEAVAAGAQQDSLNSDLVLILAGLLCALVCVLGLGLVARCACSRRWARPADAAPPGANRGVKKEVLRALPTVRCGYSGNGNH</sequence>
<protein>
    <submittedName>
        <fullName evidence="1">Uncharacterized protein</fullName>
    </submittedName>
</protein>
<dbReference type="EnsemblPlants" id="EMT08937">
    <property type="protein sequence ID" value="EMT08937"/>
    <property type="gene ID" value="F775_27826"/>
</dbReference>
<dbReference type="AlphaFoldDB" id="M8AWU0"/>
<evidence type="ECO:0000313" key="1">
    <source>
        <dbReference type="EnsemblPlants" id="EMT08937"/>
    </source>
</evidence>
<accession>M8AWU0</accession>